<dbReference type="AlphaFoldDB" id="A0A0F9HQB5"/>
<accession>A0A0F9HQB5</accession>
<proteinExistence type="predicted"/>
<keyword evidence="1" id="KW-1133">Transmembrane helix</keyword>
<feature type="transmembrane region" description="Helical" evidence="1">
    <location>
        <begin position="52"/>
        <end position="70"/>
    </location>
</feature>
<feature type="transmembrane region" description="Helical" evidence="1">
    <location>
        <begin position="82"/>
        <end position="109"/>
    </location>
</feature>
<gene>
    <name evidence="2" type="ORF">LCGC14_2036160</name>
</gene>
<keyword evidence="1" id="KW-0812">Transmembrane</keyword>
<protein>
    <submittedName>
        <fullName evidence="2">Uncharacterized protein</fullName>
    </submittedName>
</protein>
<feature type="transmembrane region" description="Helical" evidence="1">
    <location>
        <begin position="149"/>
        <end position="168"/>
    </location>
</feature>
<comment type="caution">
    <text evidence="2">The sequence shown here is derived from an EMBL/GenBank/DDBJ whole genome shotgun (WGS) entry which is preliminary data.</text>
</comment>
<feature type="transmembrane region" description="Helical" evidence="1">
    <location>
        <begin position="219"/>
        <end position="246"/>
    </location>
</feature>
<organism evidence="2">
    <name type="scientific">marine sediment metagenome</name>
    <dbReference type="NCBI Taxonomy" id="412755"/>
    <lineage>
        <taxon>unclassified sequences</taxon>
        <taxon>metagenomes</taxon>
        <taxon>ecological metagenomes</taxon>
    </lineage>
</organism>
<dbReference type="EMBL" id="LAZR01023786">
    <property type="protein sequence ID" value="KKL77312.1"/>
    <property type="molecule type" value="Genomic_DNA"/>
</dbReference>
<name>A0A0F9HQB5_9ZZZZ</name>
<feature type="transmembrane region" description="Helical" evidence="1">
    <location>
        <begin position="188"/>
        <end position="207"/>
    </location>
</feature>
<evidence type="ECO:0000256" key="1">
    <source>
        <dbReference type="SAM" id="Phobius"/>
    </source>
</evidence>
<sequence>MINKILDKMEPEEKRSLVGFFLILIGAIILISYFFPLIYMLSFPFSLGTLRAINYMILGIVFILAGKFTLGQWRTRTSIIVLGFSSIIIGGILIFSTLLMIILILINFWGTSTIFVFWNDILPLGAFVISGSALLLHGSILVLKKQKNLKIVLTVIFISTGITLLFWVSRPVFLSLNSPTLSPFFSTVLYINLVIVVIASLIIWYFIINPLKKESTKLLGGVFSIILGVVIIIISILGLLGFYMYAGGLSGGGIA</sequence>
<reference evidence="2" key="1">
    <citation type="journal article" date="2015" name="Nature">
        <title>Complex archaea that bridge the gap between prokaryotes and eukaryotes.</title>
        <authorList>
            <person name="Spang A."/>
            <person name="Saw J.H."/>
            <person name="Jorgensen S.L."/>
            <person name="Zaremba-Niedzwiedzka K."/>
            <person name="Martijn J."/>
            <person name="Lind A.E."/>
            <person name="van Eijk R."/>
            <person name="Schleper C."/>
            <person name="Guy L."/>
            <person name="Ettema T.J."/>
        </authorList>
    </citation>
    <scope>NUCLEOTIDE SEQUENCE</scope>
</reference>
<keyword evidence="1" id="KW-0472">Membrane</keyword>
<feature type="transmembrane region" description="Helical" evidence="1">
    <location>
        <begin position="20"/>
        <end position="40"/>
    </location>
</feature>
<evidence type="ECO:0000313" key="2">
    <source>
        <dbReference type="EMBL" id="KKL77312.1"/>
    </source>
</evidence>
<feature type="transmembrane region" description="Helical" evidence="1">
    <location>
        <begin position="121"/>
        <end position="142"/>
    </location>
</feature>